<accession>A0A174TZM7</accession>
<dbReference type="RefSeq" id="WP_006875222.1">
    <property type="nucleotide sequence ID" value="NZ_CABIWA010000023.1"/>
</dbReference>
<evidence type="ECO:0000256" key="6">
    <source>
        <dbReference type="ARBA" id="ARBA00022989"/>
    </source>
</evidence>
<dbReference type="GeneID" id="72465513"/>
<dbReference type="CDD" id="cd06261">
    <property type="entry name" value="TM_PBP2"/>
    <property type="match status" value="1"/>
</dbReference>
<dbReference type="Gene3D" id="1.10.3720.10">
    <property type="entry name" value="MetI-like"/>
    <property type="match status" value="1"/>
</dbReference>
<dbReference type="OrthoDB" id="9787841at2"/>
<protein>
    <submittedName>
        <fullName evidence="11">Amino acid ABC transporter permease</fullName>
    </submittedName>
    <submittedName>
        <fullName evidence="10">Inner membrane amino-acid ABC transporter permease protein yecS</fullName>
    </submittedName>
</protein>
<keyword evidence="3" id="KW-1003">Cell membrane</keyword>
<dbReference type="InterPro" id="IPR000515">
    <property type="entry name" value="MetI-like"/>
</dbReference>
<dbReference type="GO" id="GO:0006865">
    <property type="term" value="P:amino acid transport"/>
    <property type="evidence" value="ECO:0007669"/>
    <property type="project" value="UniProtKB-KW"/>
</dbReference>
<feature type="transmembrane region" description="Helical" evidence="8">
    <location>
        <begin position="188"/>
        <end position="209"/>
    </location>
</feature>
<reference evidence="14" key="2">
    <citation type="submission" date="2017-04" db="EMBL/GenBank/DDBJ databases">
        <title>Function of individual gut microbiota members based on whole genome sequencing of pure cultures obtained from chicken caecum.</title>
        <authorList>
            <person name="Medvecky M."/>
            <person name="Cejkova D."/>
            <person name="Polansky O."/>
            <person name="Karasova D."/>
            <person name="Kubasova T."/>
            <person name="Cizek A."/>
            <person name="Rychlik I."/>
        </authorList>
    </citation>
    <scope>NUCLEOTIDE SEQUENCE [LARGE SCALE GENOMIC DNA]</scope>
    <source>
        <strain evidence="14">An175</strain>
    </source>
</reference>
<dbReference type="NCBIfam" id="TIGR01726">
    <property type="entry name" value="HEQRo_perm_3TM"/>
    <property type="match status" value="1"/>
</dbReference>
<evidence type="ECO:0000313" key="15">
    <source>
        <dbReference type="Proteomes" id="UP000260828"/>
    </source>
</evidence>
<organism evidence="10 13">
    <name type="scientific">Anaerotruncus colihominis</name>
    <dbReference type="NCBI Taxonomy" id="169435"/>
    <lineage>
        <taxon>Bacteria</taxon>
        <taxon>Bacillati</taxon>
        <taxon>Bacillota</taxon>
        <taxon>Clostridia</taxon>
        <taxon>Eubacteriales</taxon>
        <taxon>Oscillospiraceae</taxon>
        <taxon>Anaerotruncus</taxon>
    </lineage>
</organism>
<reference evidence="10 13" key="1">
    <citation type="submission" date="2015-09" db="EMBL/GenBank/DDBJ databases">
        <authorList>
            <consortium name="Pathogen Informatics"/>
        </authorList>
    </citation>
    <scope>NUCLEOTIDE SEQUENCE [LARGE SCALE GENOMIC DNA]</scope>
    <source>
        <strain evidence="10 13">2789STDY5834939</strain>
    </source>
</reference>
<dbReference type="GO" id="GO:0022857">
    <property type="term" value="F:transmembrane transporter activity"/>
    <property type="evidence" value="ECO:0007669"/>
    <property type="project" value="InterPro"/>
</dbReference>
<dbReference type="InterPro" id="IPR010065">
    <property type="entry name" value="AA_ABC_transptr_permease_3TM"/>
</dbReference>
<evidence type="ECO:0000256" key="5">
    <source>
        <dbReference type="ARBA" id="ARBA00022970"/>
    </source>
</evidence>
<name>A0A174TZM7_9FIRM</name>
<dbReference type="PANTHER" id="PTHR30614:SF0">
    <property type="entry name" value="L-CYSTINE TRANSPORT SYSTEM PERMEASE PROTEIN TCYL"/>
    <property type="match status" value="1"/>
</dbReference>
<evidence type="ECO:0000313" key="10">
    <source>
        <dbReference type="EMBL" id="CUQ14516.1"/>
    </source>
</evidence>
<keyword evidence="2 8" id="KW-0813">Transport</keyword>
<dbReference type="SUPFAM" id="SSF161098">
    <property type="entry name" value="MetI-like"/>
    <property type="match status" value="1"/>
</dbReference>
<dbReference type="Proteomes" id="UP000196386">
    <property type="component" value="Unassembled WGS sequence"/>
</dbReference>
<evidence type="ECO:0000313" key="12">
    <source>
        <dbReference type="EMBL" id="RGE69728.1"/>
    </source>
</evidence>
<feature type="domain" description="ABC transmembrane type-1" evidence="9">
    <location>
        <begin position="17"/>
        <end position="210"/>
    </location>
</feature>
<evidence type="ECO:0000313" key="11">
    <source>
        <dbReference type="EMBL" id="OUP70883.1"/>
    </source>
</evidence>
<keyword evidence="4 8" id="KW-0812">Transmembrane</keyword>
<dbReference type="Pfam" id="PF00528">
    <property type="entry name" value="BPD_transp_1"/>
    <property type="match status" value="1"/>
</dbReference>
<reference evidence="11" key="3">
    <citation type="journal article" date="2018" name="BMC Genomics">
        <title>Whole genome sequencing and function prediction of 133 gut anaerobes isolated from chicken caecum in pure cultures.</title>
        <authorList>
            <person name="Medvecky M."/>
            <person name="Cejkova D."/>
            <person name="Polansky O."/>
            <person name="Karasova D."/>
            <person name="Kubasova T."/>
            <person name="Cizek A."/>
            <person name="Rychlik I."/>
        </authorList>
    </citation>
    <scope>NUCLEOTIDE SEQUENCE</scope>
    <source>
        <strain evidence="11">An175</strain>
    </source>
</reference>
<evidence type="ECO:0000313" key="13">
    <source>
        <dbReference type="Proteomes" id="UP000095765"/>
    </source>
</evidence>
<evidence type="ECO:0000256" key="7">
    <source>
        <dbReference type="ARBA" id="ARBA00023136"/>
    </source>
</evidence>
<dbReference type="EMBL" id="NFKP01000002">
    <property type="protein sequence ID" value="OUP70883.1"/>
    <property type="molecule type" value="Genomic_DNA"/>
</dbReference>
<comment type="similarity">
    <text evidence="8">Belongs to the binding-protein-dependent transport system permease family.</text>
</comment>
<keyword evidence="6 8" id="KW-1133">Transmembrane helix</keyword>
<evidence type="ECO:0000259" key="9">
    <source>
        <dbReference type="PROSITE" id="PS50928"/>
    </source>
</evidence>
<keyword evidence="5" id="KW-0029">Amino-acid transport</keyword>
<evidence type="ECO:0000256" key="1">
    <source>
        <dbReference type="ARBA" id="ARBA00004651"/>
    </source>
</evidence>
<dbReference type="Proteomes" id="UP000095765">
    <property type="component" value="Unassembled WGS sequence"/>
</dbReference>
<dbReference type="AlphaFoldDB" id="A0A174TZM7"/>
<comment type="subcellular location">
    <subcellularLocation>
        <location evidence="1 8">Cell membrane</location>
        <topology evidence="1 8">Multi-pass membrane protein</topology>
    </subcellularLocation>
</comment>
<feature type="transmembrane region" description="Helical" evidence="8">
    <location>
        <begin position="20"/>
        <end position="41"/>
    </location>
</feature>
<dbReference type="PROSITE" id="PS50928">
    <property type="entry name" value="ABC_TM1"/>
    <property type="match status" value="1"/>
</dbReference>
<keyword evidence="7 8" id="KW-0472">Membrane</keyword>
<evidence type="ECO:0000313" key="14">
    <source>
        <dbReference type="Proteomes" id="UP000196386"/>
    </source>
</evidence>
<evidence type="ECO:0000256" key="3">
    <source>
        <dbReference type="ARBA" id="ARBA00022475"/>
    </source>
</evidence>
<dbReference type="EMBL" id="QVME01000001">
    <property type="protein sequence ID" value="RGE69728.1"/>
    <property type="molecule type" value="Genomic_DNA"/>
</dbReference>
<feature type="transmembrane region" description="Helical" evidence="8">
    <location>
        <begin position="53"/>
        <end position="74"/>
    </location>
</feature>
<dbReference type="GO" id="GO:0043190">
    <property type="term" value="C:ATP-binding cassette (ABC) transporter complex"/>
    <property type="evidence" value="ECO:0007669"/>
    <property type="project" value="InterPro"/>
</dbReference>
<dbReference type="PANTHER" id="PTHR30614">
    <property type="entry name" value="MEMBRANE COMPONENT OF AMINO ACID ABC TRANSPORTER"/>
    <property type="match status" value="1"/>
</dbReference>
<dbReference type="InterPro" id="IPR043429">
    <property type="entry name" value="ArtM/GltK/GlnP/TcyL/YhdX-like"/>
</dbReference>
<evidence type="ECO:0000256" key="4">
    <source>
        <dbReference type="ARBA" id="ARBA00022692"/>
    </source>
</evidence>
<dbReference type="InterPro" id="IPR035906">
    <property type="entry name" value="MetI-like_sf"/>
</dbReference>
<feature type="transmembrane region" description="Helical" evidence="8">
    <location>
        <begin position="86"/>
        <end position="107"/>
    </location>
</feature>
<dbReference type="Proteomes" id="UP000260828">
    <property type="component" value="Unassembled WGS sequence"/>
</dbReference>
<proteinExistence type="inferred from homology"/>
<reference evidence="12 15" key="4">
    <citation type="submission" date="2018-08" db="EMBL/GenBank/DDBJ databases">
        <title>A genome reference for cultivated species of the human gut microbiota.</title>
        <authorList>
            <person name="Zou Y."/>
            <person name="Xue W."/>
            <person name="Luo G."/>
        </authorList>
    </citation>
    <scope>NUCLEOTIDE SEQUENCE [LARGE SCALE GENOMIC DNA]</scope>
    <source>
        <strain evidence="12 15">TF05-12AC</strain>
    </source>
</reference>
<gene>
    <name evidence="10" type="primary">yecS</name>
    <name evidence="11" type="ORF">B5F11_02075</name>
    <name evidence="12" type="ORF">DXC40_01285</name>
    <name evidence="10" type="ORF">ERS852551_03306</name>
</gene>
<evidence type="ECO:0000256" key="8">
    <source>
        <dbReference type="RuleBase" id="RU363032"/>
    </source>
</evidence>
<dbReference type="EMBL" id="CZBE01000029">
    <property type="protein sequence ID" value="CUQ14516.1"/>
    <property type="molecule type" value="Genomic_DNA"/>
</dbReference>
<evidence type="ECO:0000256" key="2">
    <source>
        <dbReference type="ARBA" id="ARBA00022448"/>
    </source>
</evidence>
<sequence length="218" mass="24549">MTWSEIVTITKAILQGLGPVLILFFVVMAASMPLGFLLTLVARCRFAPLRWIVNAYIYVMRGTPLMLQLFFIYYGLPFVSDFFKAALQSAMVCALLGFSLNYAAYFAEIFRGGLLAIDRGQYEACQVLGLSRVQTTVRVILPQMIRVALPSITNESITLIKDTALVFSIAVLEILYYAKAAVTRTGNVFPYVIAFVIYLLLNTVLQMFFKWLEKKTAY</sequence>